<dbReference type="GeneTree" id="ENSGT00940000177308"/>
<dbReference type="PANTHER" id="PTHR12015:SF190">
    <property type="entry name" value="C-C MOTIF CHEMOKINE"/>
    <property type="match status" value="1"/>
</dbReference>
<dbReference type="InterPro" id="IPR039809">
    <property type="entry name" value="Chemokine_b/g/d"/>
</dbReference>
<evidence type="ECO:0000313" key="7">
    <source>
        <dbReference type="Proteomes" id="UP000261500"/>
    </source>
</evidence>
<organism evidence="6 7">
    <name type="scientific">Poecilia latipinna</name>
    <name type="common">sailfin molly</name>
    <dbReference type="NCBI Taxonomy" id="48699"/>
    <lineage>
        <taxon>Eukaryota</taxon>
        <taxon>Metazoa</taxon>
        <taxon>Chordata</taxon>
        <taxon>Craniata</taxon>
        <taxon>Vertebrata</taxon>
        <taxon>Euteleostomi</taxon>
        <taxon>Actinopterygii</taxon>
        <taxon>Neopterygii</taxon>
        <taxon>Teleostei</taxon>
        <taxon>Neoteleostei</taxon>
        <taxon>Acanthomorphata</taxon>
        <taxon>Ovalentaria</taxon>
        <taxon>Atherinomorphae</taxon>
        <taxon>Cyprinodontiformes</taxon>
        <taxon>Poeciliidae</taxon>
        <taxon>Poeciliinae</taxon>
        <taxon>Poecilia</taxon>
    </lineage>
</organism>
<sequence>MVVTLVTLCALATNTQGGKHLLSDFFSRACLFLCSCFLDYTNINDGHRYLCLTHLLSFLAAYIFCCRRYIPWKIPFSEIKGFSLQKSTELCPITAIIFHTKTGKRCADPTLKWVMDYVNLWRLQINLKLLRERSSMRGPSYSSAAL</sequence>
<accession>A0A3B3TL19</accession>
<keyword evidence="2 4" id="KW-0202">Cytokine</keyword>
<evidence type="ECO:0000256" key="4">
    <source>
        <dbReference type="RuleBase" id="RU361150"/>
    </source>
</evidence>
<keyword evidence="7" id="KW-1185">Reference proteome</keyword>
<protein>
    <recommendedName>
        <fullName evidence="4">C-C motif chemokine</fullName>
    </recommendedName>
</protein>
<dbReference type="SUPFAM" id="SSF54117">
    <property type="entry name" value="Interleukin 8-like chemokines"/>
    <property type="match status" value="1"/>
</dbReference>
<dbReference type="Gene3D" id="2.40.50.40">
    <property type="match status" value="1"/>
</dbReference>
<comment type="similarity">
    <text evidence="1 4">Belongs to the intercrine beta (chemokine CC) family.</text>
</comment>
<dbReference type="GO" id="GO:0006955">
    <property type="term" value="P:immune response"/>
    <property type="evidence" value="ECO:0007669"/>
    <property type="project" value="InterPro"/>
</dbReference>
<dbReference type="Pfam" id="PF00048">
    <property type="entry name" value="IL8"/>
    <property type="match status" value="1"/>
</dbReference>
<evidence type="ECO:0000256" key="3">
    <source>
        <dbReference type="ARBA" id="ARBA00023157"/>
    </source>
</evidence>
<evidence type="ECO:0000256" key="1">
    <source>
        <dbReference type="ARBA" id="ARBA00010868"/>
    </source>
</evidence>
<comment type="subcellular location">
    <subcellularLocation>
        <location evidence="4">Secreted</location>
    </subcellularLocation>
</comment>
<keyword evidence="3" id="KW-1015">Disulfide bond</keyword>
<dbReference type="STRING" id="48699.ENSPLAP00000001293"/>
<dbReference type="GO" id="GO:0008009">
    <property type="term" value="F:chemokine activity"/>
    <property type="evidence" value="ECO:0007669"/>
    <property type="project" value="InterPro"/>
</dbReference>
<dbReference type="AlphaFoldDB" id="A0A3B3TL19"/>
<dbReference type="SMART" id="SM00199">
    <property type="entry name" value="SCY"/>
    <property type="match status" value="1"/>
</dbReference>
<feature type="signal peptide" evidence="4">
    <location>
        <begin position="1"/>
        <end position="17"/>
    </location>
</feature>
<keyword evidence="4" id="KW-0145">Chemotaxis</keyword>
<evidence type="ECO:0000313" key="6">
    <source>
        <dbReference type="Ensembl" id="ENSPLAP00000001293.1"/>
    </source>
</evidence>
<feature type="chain" id="PRO_5017103017" description="C-C motif chemokine" evidence="4">
    <location>
        <begin position="18"/>
        <end position="146"/>
    </location>
</feature>
<dbReference type="CDD" id="cd00169">
    <property type="entry name" value="Chemokine"/>
    <property type="match status" value="1"/>
</dbReference>
<dbReference type="PROSITE" id="PS00472">
    <property type="entry name" value="SMALL_CYTOKINES_CC"/>
    <property type="match status" value="1"/>
</dbReference>
<reference evidence="6" key="2">
    <citation type="submission" date="2025-09" db="UniProtKB">
        <authorList>
            <consortium name="Ensembl"/>
        </authorList>
    </citation>
    <scope>IDENTIFICATION</scope>
</reference>
<reference evidence="6" key="1">
    <citation type="submission" date="2025-08" db="UniProtKB">
        <authorList>
            <consortium name="Ensembl"/>
        </authorList>
    </citation>
    <scope>IDENTIFICATION</scope>
</reference>
<dbReference type="InterPro" id="IPR036048">
    <property type="entry name" value="Interleukin_8-like_sf"/>
</dbReference>
<feature type="domain" description="Chemokine interleukin-8-like" evidence="5">
    <location>
        <begin position="65"/>
        <end position="121"/>
    </location>
</feature>
<keyword evidence="4" id="KW-0964">Secreted</keyword>
<dbReference type="PANTHER" id="PTHR12015">
    <property type="entry name" value="SMALL INDUCIBLE CYTOKINE A"/>
    <property type="match status" value="1"/>
</dbReference>
<evidence type="ECO:0000259" key="5">
    <source>
        <dbReference type="SMART" id="SM00199"/>
    </source>
</evidence>
<dbReference type="InterPro" id="IPR000827">
    <property type="entry name" value="Chemokine_CC_CS"/>
</dbReference>
<name>A0A3B3TL19_9TELE</name>
<dbReference type="Proteomes" id="UP000261500">
    <property type="component" value="Unplaced"/>
</dbReference>
<proteinExistence type="inferred from homology"/>
<keyword evidence="4" id="KW-0732">Signal</keyword>
<dbReference type="Ensembl" id="ENSPLAT00000014987.1">
    <property type="protein sequence ID" value="ENSPLAP00000001293.1"/>
    <property type="gene ID" value="ENSPLAG00000002314.1"/>
</dbReference>
<dbReference type="GO" id="GO:0005615">
    <property type="term" value="C:extracellular space"/>
    <property type="evidence" value="ECO:0007669"/>
    <property type="project" value="UniProtKB-KW"/>
</dbReference>
<evidence type="ECO:0000256" key="2">
    <source>
        <dbReference type="ARBA" id="ARBA00022514"/>
    </source>
</evidence>
<dbReference type="InterPro" id="IPR001811">
    <property type="entry name" value="Chemokine_IL8-like_dom"/>
</dbReference>